<evidence type="ECO:0000256" key="6">
    <source>
        <dbReference type="SAM" id="MobiDB-lite"/>
    </source>
</evidence>
<dbReference type="GO" id="GO:0000175">
    <property type="term" value="F:3'-5'-RNA exonuclease activity"/>
    <property type="evidence" value="ECO:0007669"/>
    <property type="project" value="InterPro"/>
</dbReference>
<dbReference type="InterPro" id="IPR012337">
    <property type="entry name" value="RNaseH-like_sf"/>
</dbReference>
<evidence type="ECO:0000256" key="2">
    <source>
        <dbReference type="ARBA" id="ARBA00022771"/>
    </source>
</evidence>
<keyword evidence="2 5" id="KW-0863">Zinc-finger</keyword>
<dbReference type="Gene3D" id="3.30.70.330">
    <property type="match status" value="1"/>
</dbReference>
<dbReference type="Pfam" id="PF00641">
    <property type="entry name" value="Zn_ribbon_RanBP"/>
    <property type="match status" value="3"/>
</dbReference>
<dbReference type="EMBL" id="MCGN01000010">
    <property type="protein sequence ID" value="ORY92131.1"/>
    <property type="molecule type" value="Genomic_DNA"/>
</dbReference>
<keyword evidence="1" id="KW-0479">Metal-binding</keyword>
<dbReference type="SMART" id="SM00547">
    <property type="entry name" value="ZnF_RBZ"/>
    <property type="match status" value="3"/>
</dbReference>
<dbReference type="PANTHER" id="PTHR23111">
    <property type="entry name" value="ZINC FINGER PROTEIN"/>
    <property type="match status" value="1"/>
</dbReference>
<reference evidence="9 10" key="1">
    <citation type="submission" date="2016-07" db="EMBL/GenBank/DDBJ databases">
        <title>Pervasive Adenine N6-methylation of Active Genes in Fungi.</title>
        <authorList>
            <consortium name="DOE Joint Genome Institute"/>
            <person name="Mondo S.J."/>
            <person name="Dannebaum R.O."/>
            <person name="Kuo R.C."/>
            <person name="Labutti K."/>
            <person name="Haridas S."/>
            <person name="Kuo A."/>
            <person name="Salamov A."/>
            <person name="Ahrendt S.R."/>
            <person name="Lipzen A."/>
            <person name="Sullivan W."/>
            <person name="Andreopoulos W.B."/>
            <person name="Clum A."/>
            <person name="Lindquist E."/>
            <person name="Daum C."/>
            <person name="Ramamoorthy G.K."/>
            <person name="Gryganskyi A."/>
            <person name="Culley D."/>
            <person name="Magnuson J.K."/>
            <person name="James T.Y."/>
            <person name="O'Malley M.A."/>
            <person name="Stajich J.E."/>
            <person name="Spatafora J.W."/>
            <person name="Visel A."/>
            <person name="Grigoriev I.V."/>
        </authorList>
    </citation>
    <scope>NUCLEOTIDE SEQUENCE [LARGE SCALE GENOMIC DNA]</scope>
    <source>
        <strain evidence="9 10">NRRL 2496</strain>
    </source>
</reference>
<accession>A0A1X2H2X3</accession>
<evidence type="ECO:0000256" key="5">
    <source>
        <dbReference type="PROSITE-ProRule" id="PRU00322"/>
    </source>
</evidence>
<dbReference type="STRING" id="13706.A0A1X2H2X3"/>
<dbReference type="InterPro" id="IPR035979">
    <property type="entry name" value="RBD_domain_sf"/>
</dbReference>
<feature type="domain" description="RRM" evidence="7">
    <location>
        <begin position="274"/>
        <end position="353"/>
    </location>
</feature>
<dbReference type="InterPro" id="IPR001876">
    <property type="entry name" value="Znf_RanBP2"/>
</dbReference>
<feature type="domain" description="RanBP2-type" evidence="8">
    <location>
        <begin position="505"/>
        <end position="534"/>
    </location>
</feature>
<dbReference type="Gene3D" id="3.30.420.10">
    <property type="entry name" value="Ribonuclease H-like superfamily/Ribonuclease H"/>
    <property type="match status" value="1"/>
</dbReference>
<proteinExistence type="predicted"/>
<dbReference type="GO" id="GO:0008270">
    <property type="term" value="F:zinc ion binding"/>
    <property type="evidence" value="ECO:0007669"/>
    <property type="project" value="UniProtKB-KW"/>
</dbReference>
<dbReference type="InterPro" id="IPR036443">
    <property type="entry name" value="Znf_RanBP2_sf"/>
</dbReference>
<feature type="compositionally biased region" description="Basic and acidic residues" evidence="6">
    <location>
        <begin position="1"/>
        <end position="11"/>
    </location>
</feature>
<dbReference type="OrthoDB" id="448399at2759"/>
<protein>
    <submittedName>
        <fullName evidence="9">Uncharacterized protein</fullName>
    </submittedName>
</protein>
<dbReference type="PROSITE" id="PS50102">
    <property type="entry name" value="RRM"/>
    <property type="match status" value="1"/>
</dbReference>
<dbReference type="CDD" id="cd06133">
    <property type="entry name" value="ERI-1_3'hExo_like"/>
    <property type="match status" value="1"/>
</dbReference>
<evidence type="ECO:0000313" key="9">
    <source>
        <dbReference type="EMBL" id="ORY92131.1"/>
    </source>
</evidence>
<dbReference type="Proteomes" id="UP000242180">
    <property type="component" value="Unassembled WGS sequence"/>
</dbReference>
<dbReference type="GO" id="GO:0003729">
    <property type="term" value="F:mRNA binding"/>
    <property type="evidence" value="ECO:0007669"/>
    <property type="project" value="TreeGrafter"/>
</dbReference>
<organism evidence="9 10">
    <name type="scientific">Syncephalastrum racemosum</name>
    <name type="common">Filamentous fungus</name>
    <dbReference type="NCBI Taxonomy" id="13706"/>
    <lineage>
        <taxon>Eukaryota</taxon>
        <taxon>Fungi</taxon>
        <taxon>Fungi incertae sedis</taxon>
        <taxon>Mucoromycota</taxon>
        <taxon>Mucoromycotina</taxon>
        <taxon>Mucoromycetes</taxon>
        <taxon>Mucorales</taxon>
        <taxon>Syncephalastraceae</taxon>
        <taxon>Syncephalastrum</taxon>
    </lineage>
</organism>
<dbReference type="Pfam" id="PF00076">
    <property type="entry name" value="RRM_1"/>
    <property type="match status" value="1"/>
</dbReference>
<dbReference type="InterPro" id="IPR013520">
    <property type="entry name" value="Ribonucl_H"/>
</dbReference>
<keyword evidence="3" id="KW-0862">Zinc</keyword>
<feature type="compositionally biased region" description="Polar residues" evidence="6">
    <location>
        <begin position="12"/>
        <end position="24"/>
    </location>
</feature>
<evidence type="ECO:0000256" key="3">
    <source>
        <dbReference type="ARBA" id="ARBA00022833"/>
    </source>
</evidence>
<dbReference type="PANTHER" id="PTHR23111:SF40">
    <property type="entry name" value="RNA-BINDING PROTEIN INVOLVED IN HETEROCHROMATIN ASSEMBLY-RELATED"/>
    <property type="match status" value="1"/>
</dbReference>
<feature type="domain" description="RanBP2-type" evidence="8">
    <location>
        <begin position="456"/>
        <end position="485"/>
    </location>
</feature>
<dbReference type="InterPro" id="IPR036397">
    <property type="entry name" value="RNaseH_sf"/>
</dbReference>
<dbReference type="PROSITE" id="PS01358">
    <property type="entry name" value="ZF_RANBP2_1"/>
    <property type="match status" value="3"/>
</dbReference>
<evidence type="ECO:0000256" key="4">
    <source>
        <dbReference type="PROSITE-ProRule" id="PRU00176"/>
    </source>
</evidence>
<dbReference type="PROSITE" id="PS50199">
    <property type="entry name" value="ZF_RANBP2_2"/>
    <property type="match status" value="3"/>
</dbReference>
<dbReference type="InterPro" id="IPR047201">
    <property type="entry name" value="ERI-1_3'hExo-like"/>
</dbReference>
<gene>
    <name evidence="9" type="ORF">BCR43DRAFT_81618</name>
</gene>
<dbReference type="SUPFAM" id="SSF53098">
    <property type="entry name" value="Ribonuclease H-like"/>
    <property type="match status" value="1"/>
</dbReference>
<dbReference type="Pfam" id="PF00929">
    <property type="entry name" value="RNase_T"/>
    <property type="match status" value="1"/>
</dbReference>
<evidence type="ECO:0000259" key="7">
    <source>
        <dbReference type="PROSITE" id="PS50102"/>
    </source>
</evidence>
<name>A0A1X2H2X3_SYNRA</name>
<evidence type="ECO:0000259" key="8">
    <source>
        <dbReference type="PROSITE" id="PS50199"/>
    </source>
</evidence>
<dbReference type="SUPFAM" id="SSF90209">
    <property type="entry name" value="Ran binding protein zinc finger-like"/>
    <property type="match status" value="3"/>
</dbReference>
<dbReference type="Gene3D" id="4.10.1060.10">
    <property type="entry name" value="Zinc finger, RanBP2-type"/>
    <property type="match status" value="3"/>
</dbReference>
<feature type="domain" description="RanBP2-type" evidence="8">
    <location>
        <begin position="377"/>
        <end position="406"/>
    </location>
</feature>
<dbReference type="InParanoid" id="A0A1X2H2X3"/>
<evidence type="ECO:0000256" key="1">
    <source>
        <dbReference type="ARBA" id="ARBA00022723"/>
    </source>
</evidence>
<dbReference type="InterPro" id="IPR012677">
    <property type="entry name" value="Nucleotide-bd_a/b_plait_sf"/>
</dbReference>
<keyword evidence="10" id="KW-1185">Reference proteome</keyword>
<sequence>MADHAAKRKDQPSSTEPATETQDGLGTKRRRQDDEDEDSTNINEHTEIPCDLLVVLHVEATCDENPTNPDAIQVAKDHAELIELAFVVLDKQLQVVDQRQILVRPEKTPLTPVCESITGITWEQLQTACVFKEAVREFDAYIRHEILSKDLSFCFVTYGSWGLRMQLRREAKDKGIDLPDYIRLCKMFDIKQELQAWHRLHPEVALRSMALSSLCEDFSSVPPPIQPATSVALAMCARITAVARYLRATAPAAVLTTPIDCAADYDAFVKDESKVIHLSGLPYEITQGELEVWFSSNGLWPQSAYMILASNDRMSVSALALFEQHSDALRALSVLNGRCFGRERVVAVNPSSEHVVEQAHAAGLLAIFPVKSTSQVRPGDWHCLRCAFHNFASRRTCLKCQAPKPFEWTCSQCFGQNHYMAPCMHCGAEYASSLLPTAPAAMANATASPSSNVRFRPGDWFCSQCHLQNFASRTVCYRCQAPNTNPPSTITMADTPPSYSQQRFRAGDWICPVCEVHNFRSRFHCLKCSAPKPEPVKE</sequence>
<keyword evidence="4" id="KW-0694">RNA-binding</keyword>
<dbReference type="InterPro" id="IPR000504">
    <property type="entry name" value="RRM_dom"/>
</dbReference>
<comment type="caution">
    <text evidence="9">The sequence shown here is derived from an EMBL/GenBank/DDBJ whole genome shotgun (WGS) entry which is preliminary data.</text>
</comment>
<dbReference type="FunCoup" id="A0A1X2H2X3">
    <property type="interactions" value="55"/>
</dbReference>
<dbReference type="AlphaFoldDB" id="A0A1X2H2X3"/>
<evidence type="ECO:0000313" key="10">
    <source>
        <dbReference type="Proteomes" id="UP000242180"/>
    </source>
</evidence>
<feature type="region of interest" description="Disordered" evidence="6">
    <location>
        <begin position="1"/>
        <end position="44"/>
    </location>
</feature>
<dbReference type="SUPFAM" id="SSF54928">
    <property type="entry name" value="RNA-binding domain, RBD"/>
    <property type="match status" value="1"/>
</dbReference>